<dbReference type="InterPro" id="IPR029012">
    <property type="entry name" value="Helix_hairpin_bin_sf"/>
</dbReference>
<dbReference type="PANTHER" id="PTHR13678">
    <property type="entry name" value="VACUOLAR PROTEIN SORTING-ASSOCIATED PROTEIN 37"/>
    <property type="match status" value="1"/>
</dbReference>
<evidence type="ECO:0000256" key="4">
    <source>
        <dbReference type="ARBA" id="ARBA00022753"/>
    </source>
</evidence>
<accession>A0A9N9X9N3</accession>
<dbReference type="Proteomes" id="UP001153709">
    <property type="component" value="Chromosome 1"/>
</dbReference>
<evidence type="ECO:0000313" key="9">
    <source>
        <dbReference type="EMBL" id="CAG9827397.1"/>
    </source>
</evidence>
<dbReference type="OrthoDB" id="10260857at2759"/>
<keyword evidence="3 7" id="KW-0813">Transport</keyword>
<evidence type="ECO:0000313" key="10">
    <source>
        <dbReference type="Proteomes" id="UP001153709"/>
    </source>
</evidence>
<dbReference type="GO" id="GO:0043162">
    <property type="term" value="P:ubiquitin-dependent protein catabolic process via the multivesicular body sorting pathway"/>
    <property type="evidence" value="ECO:0007669"/>
    <property type="project" value="TreeGrafter"/>
</dbReference>
<keyword evidence="5 7" id="KW-0653">Protein transport</keyword>
<sequence length="328" mass="37256">MLPRLFKADDIRKHQINTLKIFNENVTEVIESEEYDVPFSSGGNNLCLKISLVKEFPSEKPLLKVVPSVIHHWISGDGDITTAPGLLNWTVHSDLGRVVQAIIREFQRNPPPLVISHSINMSPTSPINGEIRASPVNYQTFTNIKNFSPPSHATQSTSFQSLAIPDLSTLNLEELKFLSENPDRQDEFIDELPLIKEQNKALDDIIQQVEEMAEGNLSREDKLQELQKCVGTTIEELAKLAFENERLHTIYQQLYDKYAPRNIQGQLKIEAEKADKESEKIAESFLGGETDVDKFVNDFIRIKTLSQSRKTKEEKLGQQLDRLEKAGF</sequence>
<evidence type="ECO:0000256" key="1">
    <source>
        <dbReference type="ARBA" id="ARBA00004633"/>
    </source>
</evidence>
<comment type="function">
    <text evidence="6">Component of the ESCRT-I complex, a regulator of vesicular trafficking process. Required for the sorting of endocytic ubiquitinated cargos into multivesicular bodies. May be involved in cell growth and differentiation.</text>
</comment>
<dbReference type="PANTHER" id="PTHR13678:SF25">
    <property type="entry name" value="EG:115C2.5 PROTEIN"/>
    <property type="match status" value="1"/>
</dbReference>
<dbReference type="SUPFAM" id="SSF140111">
    <property type="entry name" value="Endosomal sorting complex assembly domain"/>
    <property type="match status" value="1"/>
</dbReference>
<dbReference type="Gene3D" id="1.10.287.660">
    <property type="entry name" value="Helix hairpin bin"/>
    <property type="match status" value="1"/>
</dbReference>
<evidence type="ECO:0000259" key="8">
    <source>
        <dbReference type="PROSITE" id="PS51314"/>
    </source>
</evidence>
<dbReference type="InterPro" id="IPR037202">
    <property type="entry name" value="ESCRT_assembly_dom"/>
</dbReference>
<dbReference type="PROSITE" id="PS51314">
    <property type="entry name" value="VPS37_C"/>
    <property type="match status" value="1"/>
</dbReference>
<reference evidence="9" key="1">
    <citation type="submission" date="2022-01" db="EMBL/GenBank/DDBJ databases">
        <authorList>
            <person name="King R."/>
        </authorList>
    </citation>
    <scope>NUCLEOTIDE SEQUENCE</scope>
</reference>
<name>A0A9N9X9N3_DIABA</name>
<comment type="subcellular location">
    <subcellularLocation>
        <location evidence="1">Late endosome membrane</location>
        <topology evidence="1">Peripheral membrane protein</topology>
    </subcellularLocation>
</comment>
<proteinExistence type="inferred from homology"/>
<organism evidence="9 10">
    <name type="scientific">Diabrotica balteata</name>
    <name type="common">Banded cucumber beetle</name>
    <dbReference type="NCBI Taxonomy" id="107213"/>
    <lineage>
        <taxon>Eukaryota</taxon>
        <taxon>Metazoa</taxon>
        <taxon>Ecdysozoa</taxon>
        <taxon>Arthropoda</taxon>
        <taxon>Hexapoda</taxon>
        <taxon>Insecta</taxon>
        <taxon>Pterygota</taxon>
        <taxon>Neoptera</taxon>
        <taxon>Endopterygota</taxon>
        <taxon>Coleoptera</taxon>
        <taxon>Polyphaga</taxon>
        <taxon>Cucujiformia</taxon>
        <taxon>Chrysomeloidea</taxon>
        <taxon>Chrysomelidae</taxon>
        <taxon>Galerucinae</taxon>
        <taxon>Diabroticina</taxon>
        <taxon>Diabroticites</taxon>
        <taxon>Diabrotica</taxon>
    </lineage>
</organism>
<evidence type="ECO:0000256" key="6">
    <source>
        <dbReference type="ARBA" id="ARBA00025010"/>
    </source>
</evidence>
<evidence type="ECO:0000256" key="7">
    <source>
        <dbReference type="PROSITE-ProRule" id="PRU00646"/>
    </source>
</evidence>
<dbReference type="EMBL" id="OU898276">
    <property type="protein sequence ID" value="CAG9827397.1"/>
    <property type="molecule type" value="Genomic_DNA"/>
</dbReference>
<protein>
    <recommendedName>
        <fullName evidence="8">VPS37 C-terminal domain-containing protein</fullName>
    </recommendedName>
</protein>
<dbReference type="GO" id="GO:0031902">
    <property type="term" value="C:late endosome membrane"/>
    <property type="evidence" value="ECO:0007669"/>
    <property type="project" value="UniProtKB-SubCell"/>
</dbReference>
<dbReference type="GO" id="GO:0000813">
    <property type="term" value="C:ESCRT I complex"/>
    <property type="evidence" value="ECO:0007669"/>
    <property type="project" value="UniProtKB-ARBA"/>
</dbReference>
<dbReference type="Pfam" id="PF07200">
    <property type="entry name" value="Mod_r"/>
    <property type="match status" value="1"/>
</dbReference>
<dbReference type="InterPro" id="IPR009851">
    <property type="entry name" value="Mod_r"/>
</dbReference>
<dbReference type="CDD" id="cd11685">
    <property type="entry name" value="UEV_TSG101-like"/>
    <property type="match status" value="1"/>
</dbReference>
<evidence type="ECO:0000256" key="3">
    <source>
        <dbReference type="ARBA" id="ARBA00022448"/>
    </source>
</evidence>
<comment type="similarity">
    <text evidence="2">Belongs to the VPS37 family.</text>
</comment>
<feature type="domain" description="VPS37 C-terminal" evidence="8">
    <location>
        <begin position="242"/>
        <end position="328"/>
    </location>
</feature>
<keyword evidence="4" id="KW-0967">Endosome</keyword>
<gene>
    <name evidence="9" type="ORF">DIABBA_LOCUS1392</name>
</gene>
<dbReference type="GO" id="GO:0006623">
    <property type="term" value="P:protein targeting to vacuole"/>
    <property type="evidence" value="ECO:0007669"/>
    <property type="project" value="TreeGrafter"/>
</dbReference>
<keyword evidence="10" id="KW-1185">Reference proteome</keyword>
<evidence type="ECO:0000256" key="5">
    <source>
        <dbReference type="ARBA" id="ARBA00022927"/>
    </source>
</evidence>
<dbReference type="AlphaFoldDB" id="A0A9N9X9N3"/>
<evidence type="ECO:0000256" key="2">
    <source>
        <dbReference type="ARBA" id="ARBA00007617"/>
    </source>
</evidence>
<dbReference type="SUPFAM" id="SSF54495">
    <property type="entry name" value="UBC-like"/>
    <property type="match status" value="1"/>
</dbReference>
<dbReference type="GO" id="GO:0006612">
    <property type="term" value="P:protein targeting to membrane"/>
    <property type="evidence" value="ECO:0007669"/>
    <property type="project" value="TreeGrafter"/>
</dbReference>
<dbReference type="InterPro" id="IPR016135">
    <property type="entry name" value="UBQ-conjugating_enzyme/RWD"/>
</dbReference>